<feature type="transmembrane region" description="Helical" evidence="1">
    <location>
        <begin position="15"/>
        <end position="34"/>
    </location>
</feature>
<keyword evidence="1" id="KW-1133">Transmembrane helix</keyword>
<dbReference type="Pfam" id="PF13400">
    <property type="entry name" value="Tad"/>
    <property type="match status" value="1"/>
</dbReference>
<name>A0AA90H6V6_9ACTN</name>
<protein>
    <recommendedName>
        <fullName evidence="2">Putative Flp pilus-assembly TadG-like N-terminal domain-containing protein</fullName>
    </recommendedName>
</protein>
<feature type="domain" description="Putative Flp pilus-assembly TadG-like N-terminal" evidence="2">
    <location>
        <begin position="13"/>
        <end position="58"/>
    </location>
</feature>
<dbReference type="EMBL" id="JABXJJ020000012">
    <property type="protein sequence ID" value="MDI5969890.1"/>
    <property type="molecule type" value="Genomic_DNA"/>
</dbReference>
<accession>A0AA90H6V6</accession>
<dbReference type="InterPro" id="IPR028087">
    <property type="entry name" value="Tad_N"/>
</dbReference>
<gene>
    <name evidence="3" type="ORF">POF50_011175</name>
</gene>
<dbReference type="RefSeq" id="WP_271313060.1">
    <property type="nucleotide sequence ID" value="NZ_JABXJJ020000012.1"/>
</dbReference>
<organism evidence="3">
    <name type="scientific">Streptantibioticus silvisoli</name>
    <dbReference type="NCBI Taxonomy" id="2705255"/>
    <lineage>
        <taxon>Bacteria</taxon>
        <taxon>Bacillati</taxon>
        <taxon>Actinomycetota</taxon>
        <taxon>Actinomycetes</taxon>
        <taxon>Kitasatosporales</taxon>
        <taxon>Streptomycetaceae</taxon>
        <taxon>Streptantibioticus</taxon>
    </lineage>
</organism>
<sequence length="143" mass="14811">MNRLHGLARDENGQVTPFIVILGTAILMFTGLVLDGGLALAAKVRAIGEAQEAARAGAEALDLNAYRVHGTVRLVPTTARTLARGYLAHTADTGTVTATANAVTVTVTAHQHTQLLRLLGLSTLTVTGTGTAHPVRGIDTPDP</sequence>
<evidence type="ECO:0000256" key="1">
    <source>
        <dbReference type="SAM" id="Phobius"/>
    </source>
</evidence>
<evidence type="ECO:0000313" key="3">
    <source>
        <dbReference type="EMBL" id="MDI5969890.1"/>
    </source>
</evidence>
<reference evidence="3" key="1">
    <citation type="submission" date="2023-05" db="EMBL/GenBank/DDBJ databases">
        <title>Streptantibioticus silvisoli sp. nov., acidotolerant actinomycetes 1 from pine litter.</title>
        <authorList>
            <person name="Swiecimska M."/>
            <person name="Golinska P."/>
            <person name="Sangal V."/>
            <person name="Wachnowicz B."/>
            <person name="Goodfellow M."/>
        </authorList>
    </citation>
    <scope>NUCLEOTIDE SEQUENCE</scope>
    <source>
        <strain evidence="3">SL13</strain>
    </source>
</reference>
<evidence type="ECO:0000259" key="2">
    <source>
        <dbReference type="Pfam" id="PF13400"/>
    </source>
</evidence>
<keyword evidence="1" id="KW-0472">Membrane</keyword>
<proteinExistence type="predicted"/>
<dbReference type="AlphaFoldDB" id="A0AA90H6V6"/>
<comment type="caution">
    <text evidence="3">The sequence shown here is derived from an EMBL/GenBank/DDBJ whole genome shotgun (WGS) entry which is preliminary data.</text>
</comment>
<keyword evidence="1" id="KW-0812">Transmembrane</keyword>